<dbReference type="GO" id="GO:0046982">
    <property type="term" value="F:protein heterodimerization activity"/>
    <property type="evidence" value="ECO:0007669"/>
    <property type="project" value="InterPro"/>
</dbReference>
<dbReference type="InterPro" id="IPR051377">
    <property type="entry name" value="DNA_Pol-Epsilon_Subunit"/>
</dbReference>
<dbReference type="GO" id="GO:0006974">
    <property type="term" value="P:DNA damage response"/>
    <property type="evidence" value="ECO:0007669"/>
    <property type="project" value="TreeGrafter"/>
</dbReference>
<accession>A0A6B2LNG9</accession>
<dbReference type="GO" id="GO:0006272">
    <property type="term" value="P:leading strand elongation"/>
    <property type="evidence" value="ECO:0007669"/>
    <property type="project" value="TreeGrafter"/>
</dbReference>
<dbReference type="InterPro" id="IPR009072">
    <property type="entry name" value="Histone-fold"/>
</dbReference>
<dbReference type="AlphaFoldDB" id="A0A6B2LNG9"/>
<comment type="subcellular location">
    <subcellularLocation>
        <location evidence="1">Nucleus</location>
    </subcellularLocation>
</comment>
<dbReference type="PANTHER" id="PTHR46172:SF1">
    <property type="entry name" value="DNA POLYMERASE EPSILON SUBUNIT 3"/>
    <property type="match status" value="1"/>
</dbReference>
<evidence type="ECO:0000256" key="3">
    <source>
        <dbReference type="SAM" id="MobiDB-lite"/>
    </source>
</evidence>
<dbReference type="GO" id="GO:0008622">
    <property type="term" value="C:epsilon DNA polymerase complex"/>
    <property type="evidence" value="ECO:0007669"/>
    <property type="project" value="TreeGrafter"/>
</dbReference>
<dbReference type="InterPro" id="IPR003958">
    <property type="entry name" value="CBFA_NFYB_domain"/>
</dbReference>
<sequence length="115" mass="12990">MKAAKLFIIYLTTNANEKCQSLKKGTINANHVFSALEDTELGFLIEELKLIYDEKKLQDEAKKGQKEVTDKELNDSIDTDPDPKDHSDKDPTDTDPGMKDPSMDEEDSQKEEPSD</sequence>
<name>A0A6B2LNG9_9EUKA</name>
<evidence type="ECO:0000256" key="1">
    <source>
        <dbReference type="ARBA" id="ARBA00004123"/>
    </source>
</evidence>
<dbReference type="EMBL" id="GIBP01009750">
    <property type="protein sequence ID" value="NDV38719.1"/>
    <property type="molecule type" value="Transcribed_RNA"/>
</dbReference>
<proteinExistence type="predicted"/>
<evidence type="ECO:0000256" key="2">
    <source>
        <dbReference type="ARBA" id="ARBA00023242"/>
    </source>
</evidence>
<dbReference type="Gene3D" id="1.10.20.10">
    <property type="entry name" value="Histone, subunit A"/>
    <property type="match status" value="1"/>
</dbReference>
<protein>
    <recommendedName>
        <fullName evidence="4">Transcription factor CBF/NF-Y/archaeal histone domain-containing protein</fullName>
    </recommendedName>
</protein>
<evidence type="ECO:0000259" key="4">
    <source>
        <dbReference type="Pfam" id="PF00808"/>
    </source>
</evidence>
<keyword evidence="2" id="KW-0539">Nucleus</keyword>
<dbReference type="Pfam" id="PF00808">
    <property type="entry name" value="CBFD_NFYB_HMF"/>
    <property type="match status" value="1"/>
</dbReference>
<organism evidence="5">
    <name type="scientific">Arcella intermedia</name>
    <dbReference type="NCBI Taxonomy" id="1963864"/>
    <lineage>
        <taxon>Eukaryota</taxon>
        <taxon>Amoebozoa</taxon>
        <taxon>Tubulinea</taxon>
        <taxon>Elardia</taxon>
        <taxon>Arcellinida</taxon>
        <taxon>Sphaerothecina</taxon>
        <taxon>Arcellidae</taxon>
        <taxon>Arcella</taxon>
    </lineage>
</organism>
<reference evidence="5" key="1">
    <citation type="journal article" date="2020" name="J. Eukaryot. Microbiol.">
        <title>De novo Sequencing, Assembly and Annotation of the Transcriptome for the Free-Living Testate Amoeba Arcella intermedia.</title>
        <authorList>
            <person name="Ribeiro G.M."/>
            <person name="Porfirio-Sousa A.L."/>
            <person name="Maurer-Alcala X.X."/>
            <person name="Katz L.A."/>
            <person name="Lahr D.J.G."/>
        </authorList>
    </citation>
    <scope>NUCLEOTIDE SEQUENCE</scope>
</reference>
<feature type="region of interest" description="Disordered" evidence="3">
    <location>
        <begin position="57"/>
        <end position="115"/>
    </location>
</feature>
<dbReference type="GO" id="GO:0031490">
    <property type="term" value="F:chromatin DNA binding"/>
    <property type="evidence" value="ECO:0007669"/>
    <property type="project" value="TreeGrafter"/>
</dbReference>
<dbReference type="PANTHER" id="PTHR46172">
    <property type="entry name" value="DNA POLYMERASE EPSILON SUBUNIT 3"/>
    <property type="match status" value="1"/>
</dbReference>
<evidence type="ECO:0000313" key="5">
    <source>
        <dbReference type="EMBL" id="NDV38719.1"/>
    </source>
</evidence>
<dbReference type="GO" id="GO:0008623">
    <property type="term" value="C:CHRAC"/>
    <property type="evidence" value="ECO:0007669"/>
    <property type="project" value="TreeGrafter"/>
</dbReference>
<dbReference type="SUPFAM" id="SSF47113">
    <property type="entry name" value="Histone-fold"/>
    <property type="match status" value="1"/>
</dbReference>
<dbReference type="GO" id="GO:0031507">
    <property type="term" value="P:heterochromatin formation"/>
    <property type="evidence" value="ECO:0007669"/>
    <property type="project" value="TreeGrafter"/>
</dbReference>
<feature type="compositionally biased region" description="Basic and acidic residues" evidence="3">
    <location>
        <begin position="81"/>
        <end position="102"/>
    </location>
</feature>
<feature type="compositionally biased region" description="Basic and acidic residues" evidence="3">
    <location>
        <begin position="57"/>
        <end position="74"/>
    </location>
</feature>
<feature type="domain" description="Transcription factor CBF/NF-Y/archaeal histone" evidence="4">
    <location>
        <begin position="2"/>
        <end position="36"/>
    </location>
</feature>